<dbReference type="EMBL" id="JANBUM010000146">
    <property type="protein sequence ID" value="KAJ2783350.1"/>
    <property type="molecule type" value="Genomic_DNA"/>
</dbReference>
<feature type="transmembrane region" description="Helical" evidence="1">
    <location>
        <begin position="6"/>
        <end position="26"/>
    </location>
</feature>
<organism evidence="2 3">
    <name type="scientific">Coemansia interrupta</name>
    <dbReference type="NCBI Taxonomy" id="1126814"/>
    <lineage>
        <taxon>Eukaryota</taxon>
        <taxon>Fungi</taxon>
        <taxon>Fungi incertae sedis</taxon>
        <taxon>Zoopagomycota</taxon>
        <taxon>Kickxellomycotina</taxon>
        <taxon>Kickxellomycetes</taxon>
        <taxon>Kickxellales</taxon>
        <taxon>Kickxellaceae</taxon>
        <taxon>Coemansia</taxon>
    </lineage>
</organism>
<dbReference type="OrthoDB" id="5587775at2759"/>
<comment type="caution">
    <text evidence="2">The sequence shown here is derived from an EMBL/GenBank/DDBJ whole genome shotgun (WGS) entry which is preliminary data.</text>
</comment>
<gene>
    <name evidence="2" type="ORF">GGI15_002612</name>
</gene>
<keyword evidence="1" id="KW-0472">Membrane</keyword>
<dbReference type="AlphaFoldDB" id="A0A9W8HE76"/>
<keyword evidence="1" id="KW-1133">Transmembrane helix</keyword>
<evidence type="ECO:0000256" key="1">
    <source>
        <dbReference type="SAM" id="Phobius"/>
    </source>
</evidence>
<reference evidence="2" key="1">
    <citation type="submission" date="2022-07" db="EMBL/GenBank/DDBJ databases">
        <title>Phylogenomic reconstructions and comparative analyses of Kickxellomycotina fungi.</title>
        <authorList>
            <person name="Reynolds N.K."/>
            <person name="Stajich J.E."/>
            <person name="Barry K."/>
            <person name="Grigoriev I.V."/>
            <person name="Crous P."/>
            <person name="Smith M.E."/>
        </authorList>
    </citation>
    <scope>NUCLEOTIDE SEQUENCE</scope>
    <source>
        <strain evidence="2">BCRC 34489</strain>
    </source>
</reference>
<sequence>MTYFGWVALTIGYCVLVIGTVIYRLWIERRRTLQLIAQRSQRISISSDHIRNTDAPMLVFVRCLESIEIWQVAKKVLRRVAQFPATIIICHTLEVVWATVTLSRIIPLFKTGDPGTTGDLKRLYIAMQMLLSTQGIITLLSMCLEPAVKELVVEWWKHWHLYKGYERKSSASNGTSVAQTATDVSEMHPKPPLSARSLESMPWDIAIIQPK</sequence>
<protein>
    <submittedName>
        <fullName evidence="2">Uncharacterized protein</fullName>
    </submittedName>
</protein>
<evidence type="ECO:0000313" key="3">
    <source>
        <dbReference type="Proteomes" id="UP001140172"/>
    </source>
</evidence>
<dbReference type="Proteomes" id="UP001140172">
    <property type="component" value="Unassembled WGS sequence"/>
</dbReference>
<keyword evidence="3" id="KW-1185">Reference proteome</keyword>
<accession>A0A9W8HE76</accession>
<evidence type="ECO:0000313" key="2">
    <source>
        <dbReference type="EMBL" id="KAJ2783350.1"/>
    </source>
</evidence>
<proteinExistence type="predicted"/>
<keyword evidence="1" id="KW-0812">Transmembrane</keyword>
<name>A0A9W8HE76_9FUNG</name>